<reference evidence="4 5" key="1">
    <citation type="submission" date="2024-03" db="EMBL/GenBank/DDBJ databases">
        <title>Bacilli Hybrid Assemblies.</title>
        <authorList>
            <person name="Kovac J."/>
        </authorList>
    </citation>
    <scope>NUCLEOTIDE SEQUENCE [LARGE SCALE GENOMIC DNA]</scope>
    <source>
        <strain evidence="4 5">FSL R7-0666</strain>
    </source>
</reference>
<proteinExistence type="predicted"/>
<evidence type="ECO:0000313" key="5">
    <source>
        <dbReference type="Proteomes" id="UP001418796"/>
    </source>
</evidence>
<keyword evidence="2" id="KW-1133">Transmembrane helix</keyword>
<feature type="transmembrane region" description="Helical" evidence="2">
    <location>
        <begin position="64"/>
        <end position="83"/>
    </location>
</feature>
<feature type="transmembrane region" description="Helical" evidence="2">
    <location>
        <begin position="39"/>
        <end position="57"/>
    </location>
</feature>
<dbReference type="PANTHER" id="PTHR42736">
    <property type="entry name" value="PROTEIN-GLUTAMINE GAMMA-GLUTAMYLTRANSFERASE"/>
    <property type="match status" value="1"/>
</dbReference>
<dbReference type="EMBL" id="JBCITK010000001">
    <property type="protein sequence ID" value="MEN0642596.1"/>
    <property type="molecule type" value="Genomic_DNA"/>
</dbReference>
<dbReference type="InterPro" id="IPR025403">
    <property type="entry name" value="TgpA-like_C"/>
</dbReference>
<keyword evidence="2" id="KW-0812">Transmembrane</keyword>
<feature type="domain" description="Transglutaminase-like" evidence="3">
    <location>
        <begin position="473"/>
        <end position="547"/>
    </location>
</feature>
<dbReference type="Pfam" id="PF01841">
    <property type="entry name" value="Transglut_core"/>
    <property type="match status" value="1"/>
</dbReference>
<gene>
    <name evidence="4" type="ORF">MKY91_05420</name>
</gene>
<keyword evidence="2" id="KW-0472">Membrane</keyword>
<dbReference type="InterPro" id="IPR052901">
    <property type="entry name" value="Bact_TGase-like"/>
</dbReference>
<evidence type="ECO:0000259" key="3">
    <source>
        <dbReference type="SMART" id="SM00460"/>
    </source>
</evidence>
<dbReference type="Proteomes" id="UP001418796">
    <property type="component" value="Unassembled WGS sequence"/>
</dbReference>
<dbReference type="InterPro" id="IPR038765">
    <property type="entry name" value="Papain-like_cys_pep_sf"/>
</dbReference>
<dbReference type="Pfam" id="PF13559">
    <property type="entry name" value="DUF4129"/>
    <property type="match status" value="1"/>
</dbReference>
<feature type="transmembrane region" description="Helical" evidence="2">
    <location>
        <begin position="613"/>
        <end position="632"/>
    </location>
</feature>
<dbReference type="Gene3D" id="3.10.620.30">
    <property type="match status" value="1"/>
</dbReference>
<feature type="region of interest" description="Disordered" evidence="1">
    <location>
        <begin position="562"/>
        <end position="611"/>
    </location>
</feature>
<name>A0ABU9VI62_9BACI</name>
<comment type="caution">
    <text evidence="4">The sequence shown here is derived from an EMBL/GenBank/DDBJ whole genome shotgun (WGS) entry which is preliminary data.</text>
</comment>
<organism evidence="4 5">
    <name type="scientific">Alkalicoccobacillus gibsonii</name>
    <dbReference type="NCBI Taxonomy" id="79881"/>
    <lineage>
        <taxon>Bacteria</taxon>
        <taxon>Bacillati</taxon>
        <taxon>Bacillota</taxon>
        <taxon>Bacilli</taxon>
        <taxon>Bacillales</taxon>
        <taxon>Bacillaceae</taxon>
        <taxon>Alkalicoccobacillus</taxon>
    </lineage>
</organism>
<protein>
    <submittedName>
        <fullName evidence="4">Transglutaminase domain-containing protein</fullName>
    </submittedName>
</protein>
<feature type="compositionally biased region" description="Acidic residues" evidence="1">
    <location>
        <begin position="575"/>
        <end position="598"/>
    </location>
</feature>
<dbReference type="RefSeq" id="WP_343129699.1">
    <property type="nucleotide sequence ID" value="NZ_JBCITK010000001.1"/>
</dbReference>
<accession>A0ABU9VI62</accession>
<feature type="transmembrane region" description="Helical" evidence="2">
    <location>
        <begin position="14"/>
        <end position="33"/>
    </location>
</feature>
<dbReference type="SMART" id="SM00460">
    <property type="entry name" value="TGc"/>
    <property type="match status" value="1"/>
</dbReference>
<feature type="transmembrane region" description="Helical" evidence="2">
    <location>
        <begin position="200"/>
        <end position="222"/>
    </location>
</feature>
<dbReference type="SUPFAM" id="SSF54001">
    <property type="entry name" value="Cysteine proteinases"/>
    <property type="match status" value="1"/>
</dbReference>
<sequence>MNQRRKHIHYGRDGFLYGLSFLLLMEWLLPLPLMTDTGSIRFFLIATFLFFVVSFLQTPLIVSFLARVVIILGSLYVLFPAGGTTPIEWIPLFFSDLTTSIWSILTGNWYDLSDVFRSFLFLILLSIMSFLLFYWTVYLRRIFFFLLSTVLYVTVIDTFTIYDATVAIIRVIGIGVLLLGFMYMYRTIEANRYANIPRLLPIRMGLVITGLFVVTGFISLILPKPVPQWDDPVPFLQAAVSGEGMGQGGPRRIGYGNNDERLGGGFIDDDTPVFRATVERGVYWRGETKDFYTGAGWEQRTTAAGGYRGTNNFGTTEAAERTIKQANVKMYNEMRFSHMFYPGEWYSQTIEEHQNDPVVLDEFTEKAEILSGGEALSPQEYTFEYVDTSYNIDGLRNVNGSDNNSEIHEYYTQLPDTIPERVFELAEELTADATNRYDQAKAIEDHFRGPEFTYETEDVAVPAAGQDYVDQFLFETQQGYCDNFSTSMIVLLRTLDIPARWVKGFTAGTMVDVGDEANSYTISNSDAHSWVEVYFPGEGWVAFEPTKGFTNTYSFDQEFENEADPIEAPDRETSQEEEETEEVTEDEVEEEVEEEDQTEAAVAEDQSTPSSPVGLWVTALILLALIVLFFFYRKRLITTFVLLYYRSKKDDRVFNQAYERLLWLLELNGYRRESSETLSEFATRFDQQFGFSDMSVLTSEYERTLYSGKPAANTWARQRQHWERIVMKIKP</sequence>
<feature type="transmembrane region" description="Helical" evidence="2">
    <location>
        <begin position="168"/>
        <end position="188"/>
    </location>
</feature>
<feature type="transmembrane region" description="Helical" evidence="2">
    <location>
        <begin position="115"/>
        <end position="135"/>
    </location>
</feature>
<evidence type="ECO:0000313" key="4">
    <source>
        <dbReference type="EMBL" id="MEN0642596.1"/>
    </source>
</evidence>
<dbReference type="PANTHER" id="PTHR42736:SF1">
    <property type="entry name" value="PROTEIN-GLUTAMINE GAMMA-GLUTAMYLTRANSFERASE"/>
    <property type="match status" value="1"/>
</dbReference>
<dbReference type="InterPro" id="IPR002931">
    <property type="entry name" value="Transglutaminase-like"/>
</dbReference>
<keyword evidence="5" id="KW-1185">Reference proteome</keyword>
<feature type="transmembrane region" description="Helical" evidence="2">
    <location>
        <begin position="142"/>
        <end position="162"/>
    </location>
</feature>
<evidence type="ECO:0000256" key="1">
    <source>
        <dbReference type="SAM" id="MobiDB-lite"/>
    </source>
</evidence>
<evidence type="ECO:0000256" key="2">
    <source>
        <dbReference type="SAM" id="Phobius"/>
    </source>
</evidence>